<dbReference type="Proteomes" id="UP000728032">
    <property type="component" value="Unassembled WGS sequence"/>
</dbReference>
<feature type="region of interest" description="Disordered" evidence="1">
    <location>
        <begin position="92"/>
        <end position="131"/>
    </location>
</feature>
<evidence type="ECO:0000313" key="2">
    <source>
        <dbReference type="EMBL" id="CAD7654318.1"/>
    </source>
</evidence>
<dbReference type="EMBL" id="CAJPVJ010007801">
    <property type="protein sequence ID" value="CAG2171505.1"/>
    <property type="molecule type" value="Genomic_DNA"/>
</dbReference>
<keyword evidence="3" id="KW-1185">Reference proteome</keyword>
<sequence>MSVQYLLPGFEPNLHNDEKCMKINPKCDVDSDCNEYPNHRCIHGNCRCDVNYKPNPITSVCEMFTCTADKECQMFYDMDRRCDQTSGKCVCDRDSYENQKNGRKSEPRGTGAMKHGFSRDTSSLPITKGIT</sequence>
<gene>
    <name evidence="2" type="ORF">ONB1V03_LOCUS10965</name>
</gene>
<reference evidence="2" key="1">
    <citation type="submission" date="2020-11" db="EMBL/GenBank/DDBJ databases">
        <authorList>
            <person name="Tran Van P."/>
        </authorList>
    </citation>
    <scope>NUCLEOTIDE SEQUENCE</scope>
</reference>
<accession>A0A7R9QRR2</accession>
<evidence type="ECO:0000313" key="3">
    <source>
        <dbReference type="Proteomes" id="UP000728032"/>
    </source>
</evidence>
<feature type="compositionally biased region" description="Polar residues" evidence="1">
    <location>
        <begin position="119"/>
        <end position="131"/>
    </location>
</feature>
<dbReference type="EMBL" id="OC922626">
    <property type="protein sequence ID" value="CAD7654318.1"/>
    <property type="molecule type" value="Genomic_DNA"/>
</dbReference>
<evidence type="ECO:0000256" key="1">
    <source>
        <dbReference type="SAM" id="MobiDB-lite"/>
    </source>
</evidence>
<organism evidence="2">
    <name type="scientific">Oppiella nova</name>
    <dbReference type="NCBI Taxonomy" id="334625"/>
    <lineage>
        <taxon>Eukaryota</taxon>
        <taxon>Metazoa</taxon>
        <taxon>Ecdysozoa</taxon>
        <taxon>Arthropoda</taxon>
        <taxon>Chelicerata</taxon>
        <taxon>Arachnida</taxon>
        <taxon>Acari</taxon>
        <taxon>Acariformes</taxon>
        <taxon>Sarcoptiformes</taxon>
        <taxon>Oribatida</taxon>
        <taxon>Brachypylina</taxon>
        <taxon>Oppioidea</taxon>
        <taxon>Oppiidae</taxon>
        <taxon>Oppiella</taxon>
    </lineage>
</organism>
<name>A0A7R9QRR2_9ACAR</name>
<evidence type="ECO:0008006" key="4">
    <source>
        <dbReference type="Google" id="ProtNLM"/>
    </source>
</evidence>
<proteinExistence type="predicted"/>
<protein>
    <recommendedName>
        <fullName evidence="4">EB domain-containing protein</fullName>
    </recommendedName>
</protein>
<dbReference type="AlphaFoldDB" id="A0A7R9QRR2"/>